<evidence type="ECO:0000313" key="2">
    <source>
        <dbReference type="Proteomes" id="UP000827092"/>
    </source>
</evidence>
<comment type="caution">
    <text evidence="1">The sequence shown here is derived from an EMBL/GenBank/DDBJ whole genome shotgun (WGS) entry which is preliminary data.</text>
</comment>
<sequence>MMYSIVQCGEGSSITPRIILPLPQEDAELSMRGTDKDLYIGHIASFSTSPLGPLYRLHRKALCLHIANIPCVNTGTLWAEAASLRVSGPDNINKRDTTTVRCHLTILLASHTYGACHFLLPLPIKTPRDFKMRPLKMVPSSKHKFLLWKKSLVFHEKKKWLG</sequence>
<proteinExistence type="predicted"/>
<accession>A0AAV6UW75</accession>
<gene>
    <name evidence="1" type="ORF">JTE90_003948</name>
</gene>
<protein>
    <submittedName>
        <fullName evidence="1">Uncharacterized protein</fullName>
    </submittedName>
</protein>
<name>A0AAV6UW75_9ARAC</name>
<keyword evidence="2" id="KW-1185">Reference proteome</keyword>
<organism evidence="1 2">
    <name type="scientific">Oedothorax gibbosus</name>
    <dbReference type="NCBI Taxonomy" id="931172"/>
    <lineage>
        <taxon>Eukaryota</taxon>
        <taxon>Metazoa</taxon>
        <taxon>Ecdysozoa</taxon>
        <taxon>Arthropoda</taxon>
        <taxon>Chelicerata</taxon>
        <taxon>Arachnida</taxon>
        <taxon>Araneae</taxon>
        <taxon>Araneomorphae</taxon>
        <taxon>Entelegynae</taxon>
        <taxon>Araneoidea</taxon>
        <taxon>Linyphiidae</taxon>
        <taxon>Erigoninae</taxon>
        <taxon>Oedothorax</taxon>
    </lineage>
</organism>
<evidence type="ECO:0000313" key="1">
    <source>
        <dbReference type="EMBL" id="KAG8188692.1"/>
    </source>
</evidence>
<reference evidence="1 2" key="1">
    <citation type="journal article" date="2022" name="Nat. Ecol. Evol.">
        <title>A masculinizing supergene underlies an exaggerated male reproductive morph in a spider.</title>
        <authorList>
            <person name="Hendrickx F."/>
            <person name="De Corte Z."/>
            <person name="Sonet G."/>
            <person name="Van Belleghem S.M."/>
            <person name="Kostlbacher S."/>
            <person name="Vangestel C."/>
        </authorList>
    </citation>
    <scope>NUCLEOTIDE SEQUENCE [LARGE SCALE GENOMIC DNA]</scope>
    <source>
        <strain evidence="1">W744_W776</strain>
    </source>
</reference>
<dbReference type="Proteomes" id="UP000827092">
    <property type="component" value="Unassembled WGS sequence"/>
</dbReference>
<dbReference type="AlphaFoldDB" id="A0AAV6UW75"/>
<dbReference type="EMBL" id="JAFNEN010000233">
    <property type="protein sequence ID" value="KAG8188692.1"/>
    <property type="molecule type" value="Genomic_DNA"/>
</dbReference>